<comment type="caution">
    <text evidence="6">Lacks conserved residue(s) required for the propagation of feature annotation.</text>
</comment>
<dbReference type="AlphaFoldDB" id="A0A820QFX5"/>
<feature type="non-terminal residue" evidence="8">
    <location>
        <position position="37"/>
    </location>
</feature>
<evidence type="ECO:0000256" key="3">
    <source>
        <dbReference type="ARBA" id="ARBA00022737"/>
    </source>
</evidence>
<evidence type="ECO:0000256" key="1">
    <source>
        <dbReference type="ARBA" id="ARBA00022536"/>
    </source>
</evidence>
<evidence type="ECO:0000256" key="4">
    <source>
        <dbReference type="ARBA" id="ARBA00023157"/>
    </source>
</evidence>
<evidence type="ECO:0000313" key="8">
    <source>
        <dbReference type="EMBL" id="CAF4421090.1"/>
    </source>
</evidence>
<dbReference type="GO" id="GO:0005509">
    <property type="term" value="F:calcium ion binding"/>
    <property type="evidence" value="ECO:0007669"/>
    <property type="project" value="InterPro"/>
</dbReference>
<gene>
    <name evidence="8" type="ORF">OXD698_LOCUS52642</name>
</gene>
<dbReference type="SMART" id="SM00181">
    <property type="entry name" value="EGF"/>
    <property type="match status" value="1"/>
</dbReference>
<evidence type="ECO:0000256" key="5">
    <source>
        <dbReference type="ARBA" id="ARBA00023180"/>
    </source>
</evidence>
<organism evidence="8 9">
    <name type="scientific">Adineta steineri</name>
    <dbReference type="NCBI Taxonomy" id="433720"/>
    <lineage>
        <taxon>Eukaryota</taxon>
        <taxon>Metazoa</taxon>
        <taxon>Spiralia</taxon>
        <taxon>Gnathifera</taxon>
        <taxon>Rotifera</taxon>
        <taxon>Eurotatoria</taxon>
        <taxon>Bdelloidea</taxon>
        <taxon>Adinetida</taxon>
        <taxon>Adinetidae</taxon>
        <taxon>Adineta</taxon>
    </lineage>
</organism>
<dbReference type="Pfam" id="PF00008">
    <property type="entry name" value="EGF"/>
    <property type="match status" value="1"/>
</dbReference>
<proteinExistence type="predicted"/>
<dbReference type="PROSITE" id="PS01186">
    <property type="entry name" value="EGF_2"/>
    <property type="match status" value="1"/>
</dbReference>
<sequence>DPCAQNPCLNGGQCVSNNMGGFTCTCPNPYTGSRCED</sequence>
<dbReference type="PROSITE" id="PS50026">
    <property type="entry name" value="EGF_3"/>
    <property type="match status" value="1"/>
</dbReference>
<evidence type="ECO:0000259" key="7">
    <source>
        <dbReference type="PROSITE" id="PS50026"/>
    </source>
</evidence>
<keyword evidence="3" id="KW-0677">Repeat</keyword>
<feature type="non-terminal residue" evidence="8">
    <location>
        <position position="1"/>
    </location>
</feature>
<feature type="domain" description="EGF-like" evidence="7">
    <location>
        <begin position="1"/>
        <end position="36"/>
    </location>
</feature>
<dbReference type="Proteomes" id="UP000663844">
    <property type="component" value="Unassembled WGS sequence"/>
</dbReference>
<comment type="caution">
    <text evidence="8">The sequence shown here is derived from an EMBL/GenBank/DDBJ whole genome shotgun (WGS) entry which is preliminary data.</text>
</comment>
<feature type="disulfide bond" evidence="6">
    <location>
        <begin position="26"/>
        <end position="35"/>
    </location>
</feature>
<dbReference type="EMBL" id="CAJOAZ010028900">
    <property type="protein sequence ID" value="CAF4421090.1"/>
    <property type="molecule type" value="Genomic_DNA"/>
</dbReference>
<evidence type="ECO:0000256" key="6">
    <source>
        <dbReference type="PROSITE-ProRule" id="PRU00076"/>
    </source>
</evidence>
<evidence type="ECO:0000256" key="2">
    <source>
        <dbReference type="ARBA" id="ARBA00022729"/>
    </source>
</evidence>
<name>A0A820QFX5_9BILA</name>
<accession>A0A820QFX5</accession>
<protein>
    <recommendedName>
        <fullName evidence="7">EGF-like domain-containing protein</fullName>
    </recommendedName>
</protein>
<keyword evidence="2" id="KW-0732">Signal</keyword>
<keyword evidence="5" id="KW-0325">Glycoprotein</keyword>
<dbReference type="FunFam" id="2.10.25.10:FF:000100">
    <property type="entry name" value="neurogenic locus notch homolog protein 3"/>
    <property type="match status" value="1"/>
</dbReference>
<dbReference type="PROSITE" id="PS00022">
    <property type="entry name" value="EGF_1"/>
    <property type="match status" value="1"/>
</dbReference>
<dbReference type="InterPro" id="IPR001881">
    <property type="entry name" value="EGF-like_Ca-bd_dom"/>
</dbReference>
<reference evidence="8" key="1">
    <citation type="submission" date="2021-02" db="EMBL/GenBank/DDBJ databases">
        <authorList>
            <person name="Nowell W R."/>
        </authorList>
    </citation>
    <scope>NUCLEOTIDE SEQUENCE</scope>
</reference>
<dbReference type="CDD" id="cd00054">
    <property type="entry name" value="EGF_CA"/>
    <property type="match status" value="1"/>
</dbReference>
<dbReference type="SUPFAM" id="SSF57196">
    <property type="entry name" value="EGF/Laminin"/>
    <property type="match status" value="1"/>
</dbReference>
<keyword evidence="1 6" id="KW-0245">EGF-like domain</keyword>
<dbReference type="SMART" id="SM00179">
    <property type="entry name" value="EGF_CA"/>
    <property type="match status" value="1"/>
</dbReference>
<evidence type="ECO:0000313" key="9">
    <source>
        <dbReference type="Proteomes" id="UP000663844"/>
    </source>
</evidence>
<dbReference type="InterPro" id="IPR000742">
    <property type="entry name" value="EGF"/>
</dbReference>
<keyword evidence="4 6" id="KW-1015">Disulfide bond</keyword>
<dbReference type="Gene3D" id="2.10.25.10">
    <property type="entry name" value="Laminin"/>
    <property type="match status" value="1"/>
</dbReference>